<feature type="transmembrane region" description="Helical" evidence="1">
    <location>
        <begin position="60"/>
        <end position="78"/>
    </location>
</feature>
<evidence type="ECO:0000256" key="1">
    <source>
        <dbReference type="SAM" id="Phobius"/>
    </source>
</evidence>
<feature type="transmembrane region" description="Helical" evidence="1">
    <location>
        <begin position="322"/>
        <end position="342"/>
    </location>
</feature>
<dbReference type="PANTHER" id="PTHR23028">
    <property type="entry name" value="ACETYLTRANSFERASE"/>
    <property type="match status" value="1"/>
</dbReference>
<organism evidence="3 4">
    <name type="scientific">Geodermatophilus obscurus</name>
    <dbReference type="NCBI Taxonomy" id="1861"/>
    <lineage>
        <taxon>Bacteria</taxon>
        <taxon>Bacillati</taxon>
        <taxon>Actinomycetota</taxon>
        <taxon>Actinomycetes</taxon>
        <taxon>Geodermatophilales</taxon>
        <taxon>Geodermatophilaceae</taxon>
        <taxon>Geodermatophilus</taxon>
    </lineage>
</organism>
<evidence type="ECO:0000313" key="3">
    <source>
        <dbReference type="EMBL" id="SFN81303.1"/>
    </source>
</evidence>
<dbReference type="GO" id="GO:0009103">
    <property type="term" value="P:lipopolysaccharide biosynthetic process"/>
    <property type="evidence" value="ECO:0007669"/>
    <property type="project" value="TreeGrafter"/>
</dbReference>
<keyword evidence="3" id="KW-0012">Acyltransferase</keyword>
<keyword evidence="4" id="KW-1185">Reference proteome</keyword>
<dbReference type="InterPro" id="IPR050879">
    <property type="entry name" value="Acyltransferase_3"/>
</dbReference>
<feature type="transmembrane region" description="Helical" evidence="1">
    <location>
        <begin position="214"/>
        <end position="238"/>
    </location>
</feature>
<feature type="transmembrane region" description="Helical" evidence="1">
    <location>
        <begin position="354"/>
        <end position="376"/>
    </location>
</feature>
<dbReference type="Pfam" id="PF01757">
    <property type="entry name" value="Acyl_transf_3"/>
    <property type="match status" value="1"/>
</dbReference>
<keyword evidence="3" id="KW-0808">Transferase</keyword>
<feature type="transmembrane region" description="Helical" evidence="1">
    <location>
        <begin position="184"/>
        <end position="202"/>
    </location>
</feature>
<evidence type="ECO:0000259" key="2">
    <source>
        <dbReference type="Pfam" id="PF01757"/>
    </source>
</evidence>
<dbReference type="EMBL" id="FOWE01000001">
    <property type="protein sequence ID" value="SFN81303.1"/>
    <property type="molecule type" value="Genomic_DNA"/>
</dbReference>
<keyword evidence="3" id="KW-0378">Hydrolase</keyword>
<dbReference type="GO" id="GO:0016787">
    <property type="term" value="F:hydrolase activity"/>
    <property type="evidence" value="ECO:0007669"/>
    <property type="project" value="UniProtKB-KW"/>
</dbReference>
<feature type="domain" description="Acyltransferase 3" evidence="2">
    <location>
        <begin position="23"/>
        <end position="369"/>
    </location>
</feature>
<keyword evidence="1" id="KW-0472">Membrane</keyword>
<feature type="transmembrane region" description="Helical" evidence="1">
    <location>
        <begin position="250"/>
        <end position="271"/>
    </location>
</feature>
<evidence type="ECO:0000313" key="4">
    <source>
        <dbReference type="Proteomes" id="UP000183642"/>
    </source>
</evidence>
<keyword evidence="1" id="KW-0812">Transmembrane</keyword>
<sequence length="405" mass="43160">MTAVTTPAVTAPAPVPAGHYPCLGGLRAIASTAVVATHAAYWTANYTPDATGRVLARLDVGVALFFALSGFLLSRPFLAAAARGTPAPRAAAYLWRRALRILPVYWVAVVAALLFLPGNQGTGLAGWLRHLVLGQIYVRDALAEGLTHTWSLCTEAAFYLLLPAVVAGLLRVSGRGEWRPARVLAGLAVLAGLGLGWLAWGWTDPSVIAPIDVWLPSFAAWFGAGTAMAVVSVSAPGWRPVRWAHELGTGLWTCWAAAAALFWIACSPLGGPLDLTPPDAVEAVTKSVLYTGVATLVLWPLVFGPQTAGTTRRLLAAAPARFLGDVSYGLFLFHMPLLVALYAVLDRAPFTGTFLWVFLATWCAGVLAATAAYRLLERPLMRRWRDVVPERLPAPTLRDAETVAP</sequence>
<reference evidence="4" key="1">
    <citation type="submission" date="2016-10" db="EMBL/GenBank/DDBJ databases">
        <authorList>
            <person name="Varghese N."/>
            <person name="Submissions S."/>
        </authorList>
    </citation>
    <scope>NUCLEOTIDE SEQUENCE [LARGE SCALE GENOMIC DNA]</scope>
    <source>
        <strain evidence="4">DSM 43161</strain>
    </source>
</reference>
<feature type="transmembrane region" description="Helical" evidence="1">
    <location>
        <begin position="156"/>
        <end position="172"/>
    </location>
</feature>
<accession>A0A1I5C2Q3</accession>
<dbReference type="GO" id="GO:0016020">
    <property type="term" value="C:membrane"/>
    <property type="evidence" value="ECO:0007669"/>
    <property type="project" value="TreeGrafter"/>
</dbReference>
<feature type="transmembrane region" description="Helical" evidence="1">
    <location>
        <begin position="283"/>
        <end position="302"/>
    </location>
</feature>
<gene>
    <name evidence="3" type="ORF">SAMN05660359_00057</name>
</gene>
<keyword evidence="1" id="KW-1133">Transmembrane helix</keyword>
<dbReference type="AlphaFoldDB" id="A0A1I5C2Q3"/>
<name>A0A1I5C2Q3_9ACTN</name>
<dbReference type="PANTHER" id="PTHR23028:SF53">
    <property type="entry name" value="ACYL_TRANSF_3 DOMAIN-CONTAINING PROTEIN"/>
    <property type="match status" value="1"/>
</dbReference>
<dbReference type="Proteomes" id="UP000183642">
    <property type="component" value="Unassembled WGS sequence"/>
</dbReference>
<protein>
    <submittedName>
        <fullName evidence="3">Peptidoglycan/LPS O-acetylase OafA/YrhL, contains acyltransferase and SGNH-hydrolase domains</fullName>
    </submittedName>
</protein>
<proteinExistence type="predicted"/>
<dbReference type="GO" id="GO:0016747">
    <property type="term" value="F:acyltransferase activity, transferring groups other than amino-acyl groups"/>
    <property type="evidence" value="ECO:0007669"/>
    <property type="project" value="InterPro"/>
</dbReference>
<feature type="transmembrane region" description="Helical" evidence="1">
    <location>
        <begin position="99"/>
        <end position="118"/>
    </location>
</feature>
<dbReference type="InterPro" id="IPR002656">
    <property type="entry name" value="Acyl_transf_3_dom"/>
</dbReference>